<dbReference type="EMBL" id="RCML01000437">
    <property type="protein sequence ID" value="KAG2977093.1"/>
    <property type="molecule type" value="Genomic_DNA"/>
</dbReference>
<dbReference type="EMBL" id="RCMI01000437">
    <property type="protein sequence ID" value="KAG2910899.1"/>
    <property type="molecule type" value="Genomic_DNA"/>
</dbReference>
<evidence type="ECO:0000313" key="10">
    <source>
        <dbReference type="EMBL" id="KAG2977093.1"/>
    </source>
</evidence>
<reference evidence="7" key="2">
    <citation type="submission" date="2018-10" db="EMBL/GenBank/DDBJ databases">
        <title>Effector identification in a new, highly contiguous assembly of the strawberry crown rot pathogen Phytophthora cactorum.</title>
        <authorList>
            <person name="Armitage A.D."/>
            <person name="Nellist C.F."/>
            <person name="Bates H."/>
            <person name="Vickerstaff R.J."/>
            <person name="Harrison R.J."/>
        </authorList>
    </citation>
    <scope>NUCLEOTIDE SEQUENCE</scope>
    <source>
        <strain evidence="7">15-7</strain>
        <strain evidence="8">4032</strain>
        <strain evidence="9">4040</strain>
        <strain evidence="10">P415</strain>
        <strain evidence="11">P421</strain>
    </source>
</reference>
<evidence type="ECO:0000256" key="1">
    <source>
        <dbReference type="ARBA" id="ARBA00004613"/>
    </source>
</evidence>
<dbReference type="VEuPathDB" id="FungiDB:PC110_g6252"/>
<evidence type="ECO:0000313" key="14">
    <source>
        <dbReference type="Proteomes" id="UP000251314"/>
    </source>
</evidence>
<evidence type="ECO:0000256" key="5">
    <source>
        <dbReference type="RuleBase" id="RU367124"/>
    </source>
</evidence>
<dbReference type="Proteomes" id="UP000760860">
    <property type="component" value="Unassembled WGS sequence"/>
</dbReference>
<reference evidence="12" key="3">
    <citation type="submission" date="2021-01" db="EMBL/GenBank/DDBJ databases">
        <title>Phytophthora aleatoria, a newly-described species from Pinus radiata is distinct from Phytophthora cactorum isolates based on comparative genomics.</title>
        <authorList>
            <person name="Mcdougal R."/>
            <person name="Panda P."/>
            <person name="Williams N."/>
            <person name="Studholme D.J."/>
        </authorList>
    </citation>
    <scope>NUCLEOTIDE SEQUENCE</scope>
    <source>
        <strain evidence="12">NZFS 3830</strain>
    </source>
</reference>
<dbReference type="EMBL" id="JAENGZ010002008">
    <property type="protein sequence ID" value="KAG6945273.1"/>
    <property type="molecule type" value="Genomic_DNA"/>
</dbReference>
<comment type="function">
    <text evidence="5">Effector that suppresses plant defense responses during pathogen infection.</text>
</comment>
<dbReference type="EMBL" id="RCMK01000408">
    <property type="protein sequence ID" value="KAG2930557.1"/>
    <property type="molecule type" value="Genomic_DNA"/>
</dbReference>
<dbReference type="EMBL" id="RCMV01001225">
    <property type="protein sequence ID" value="KAG3209679.1"/>
    <property type="molecule type" value="Genomic_DNA"/>
</dbReference>
<gene>
    <name evidence="12" type="ORF">JG687_00017392</name>
    <name evidence="13" type="ORF">PC110_g6252</name>
    <name evidence="7" type="ORF">PC113_g13813</name>
    <name evidence="8" type="ORF">PC115_g12756</name>
    <name evidence="9" type="ORF">PC117_g13703</name>
    <name evidence="10" type="ORF">PC118_g13077</name>
    <name evidence="11" type="ORF">PC129_g19308</name>
</gene>
<comment type="similarity">
    <text evidence="2 5">Belongs to the RxLR effector family.</text>
</comment>
<evidence type="ECO:0000313" key="11">
    <source>
        <dbReference type="EMBL" id="KAG3209679.1"/>
    </source>
</evidence>
<evidence type="ECO:0000313" key="7">
    <source>
        <dbReference type="EMBL" id="KAG2853852.1"/>
    </source>
</evidence>
<dbReference type="Proteomes" id="UP000697107">
    <property type="component" value="Unassembled WGS sequence"/>
</dbReference>
<feature type="signal peptide" evidence="5">
    <location>
        <begin position="1"/>
        <end position="24"/>
    </location>
</feature>
<sequence>MRLHRVLLLTVVTLVASNSALVATEETSVSVLKHVAVSDRDGNQMRSLRFATTSDEKDKVAGEEDPTDANERTNSKSPLLI</sequence>
<dbReference type="Proteomes" id="UP000774804">
    <property type="component" value="Unassembled WGS sequence"/>
</dbReference>
<comment type="caution">
    <text evidence="13">The sequence shown here is derived from an EMBL/GenBank/DDBJ whole genome shotgun (WGS) entry which is preliminary data.</text>
</comment>
<dbReference type="Proteomes" id="UP000688947">
    <property type="component" value="Unassembled WGS sequence"/>
</dbReference>
<evidence type="ECO:0000313" key="8">
    <source>
        <dbReference type="EMBL" id="KAG2910899.1"/>
    </source>
</evidence>
<dbReference type="Proteomes" id="UP000735874">
    <property type="component" value="Unassembled WGS sequence"/>
</dbReference>
<evidence type="ECO:0000256" key="6">
    <source>
        <dbReference type="SAM" id="MobiDB-lite"/>
    </source>
</evidence>
<reference evidence="13 14" key="1">
    <citation type="submission" date="2018-01" db="EMBL/GenBank/DDBJ databases">
        <title>Draft genome of the strawberry crown rot pathogen Phytophthora cactorum.</title>
        <authorList>
            <person name="Armitage A.D."/>
            <person name="Lysoe E."/>
            <person name="Nellist C.F."/>
            <person name="Harrison R.J."/>
            <person name="Brurberg M.B."/>
        </authorList>
    </citation>
    <scope>NUCLEOTIDE SEQUENCE [LARGE SCALE GENOMIC DNA]</scope>
    <source>
        <strain evidence="13 14">10300</strain>
    </source>
</reference>
<dbReference type="Pfam" id="PF16810">
    <property type="entry name" value="RXLR"/>
    <property type="match status" value="1"/>
</dbReference>
<keyword evidence="14" id="KW-1185">Reference proteome</keyword>
<dbReference type="AlphaFoldDB" id="A0A329SKY7"/>
<evidence type="ECO:0000313" key="9">
    <source>
        <dbReference type="EMBL" id="KAG2930557.1"/>
    </source>
</evidence>
<evidence type="ECO:0000256" key="2">
    <source>
        <dbReference type="ARBA" id="ARBA00010400"/>
    </source>
</evidence>
<comment type="domain">
    <text evidence="5">The RxLR-dEER motif acts to carry the protein into the host cell cytoplasm through binding to cell surface phosphatidylinositol-3-phosphate.</text>
</comment>
<dbReference type="EMBL" id="RCMG01000459">
    <property type="protein sequence ID" value="KAG2853852.1"/>
    <property type="molecule type" value="Genomic_DNA"/>
</dbReference>
<evidence type="ECO:0000313" key="12">
    <source>
        <dbReference type="EMBL" id="KAG6945273.1"/>
    </source>
</evidence>
<organism evidence="13 14">
    <name type="scientific">Phytophthora cactorum</name>
    <dbReference type="NCBI Taxonomy" id="29920"/>
    <lineage>
        <taxon>Eukaryota</taxon>
        <taxon>Sar</taxon>
        <taxon>Stramenopiles</taxon>
        <taxon>Oomycota</taxon>
        <taxon>Peronosporomycetes</taxon>
        <taxon>Peronosporales</taxon>
        <taxon>Peronosporaceae</taxon>
        <taxon>Phytophthora</taxon>
    </lineage>
</organism>
<evidence type="ECO:0000313" key="13">
    <source>
        <dbReference type="EMBL" id="RAW37487.1"/>
    </source>
</evidence>
<dbReference type="GO" id="GO:0005576">
    <property type="term" value="C:extracellular region"/>
    <property type="evidence" value="ECO:0007669"/>
    <property type="project" value="UniProtKB-SubCell"/>
</dbReference>
<keyword evidence="3 5" id="KW-0964">Secreted</keyword>
<dbReference type="OrthoDB" id="10301232at2759"/>
<accession>A0A329SKY7</accession>
<dbReference type="Proteomes" id="UP000736787">
    <property type="component" value="Unassembled WGS sequence"/>
</dbReference>
<name>A0A329SKY7_9STRA</name>
<comment type="subcellular location">
    <subcellularLocation>
        <location evidence="1 5">Secreted</location>
    </subcellularLocation>
</comment>
<dbReference type="Proteomes" id="UP000251314">
    <property type="component" value="Unassembled WGS sequence"/>
</dbReference>
<feature type="chain" id="PRO_5040524830" description="RxLR effector protein" evidence="5">
    <location>
        <begin position="25"/>
        <end position="81"/>
    </location>
</feature>
<dbReference type="EMBL" id="MJFZ01000111">
    <property type="protein sequence ID" value="RAW37487.1"/>
    <property type="molecule type" value="Genomic_DNA"/>
</dbReference>
<keyword evidence="4 5" id="KW-0732">Signal</keyword>
<evidence type="ECO:0000256" key="4">
    <source>
        <dbReference type="ARBA" id="ARBA00022729"/>
    </source>
</evidence>
<protein>
    <recommendedName>
        <fullName evidence="5">RxLR effector protein</fullName>
    </recommendedName>
</protein>
<evidence type="ECO:0000256" key="3">
    <source>
        <dbReference type="ARBA" id="ARBA00022525"/>
    </source>
</evidence>
<proteinExistence type="inferred from homology"/>
<feature type="region of interest" description="Disordered" evidence="6">
    <location>
        <begin position="46"/>
        <end position="81"/>
    </location>
</feature>
<dbReference type="InterPro" id="IPR031825">
    <property type="entry name" value="RXLR"/>
</dbReference>